<evidence type="ECO:0000313" key="3">
    <source>
        <dbReference type="Proteomes" id="UP000777784"/>
    </source>
</evidence>
<reference evidence="2" key="1">
    <citation type="submission" date="2021-05" db="EMBL/GenBank/DDBJ databases">
        <title>Energy efficiency and biological interactions define the core microbiome of deep oligotrophic groundwater.</title>
        <authorList>
            <person name="Mehrshad M."/>
            <person name="Lopez-Fernandez M."/>
            <person name="Bell E."/>
            <person name="Bernier-Latmani R."/>
            <person name="Bertilsson S."/>
            <person name="Dopson M."/>
        </authorList>
    </citation>
    <scope>NUCLEOTIDE SEQUENCE</scope>
    <source>
        <strain evidence="2">Modern_marine.mb.64</strain>
    </source>
</reference>
<evidence type="ECO:0000313" key="2">
    <source>
        <dbReference type="EMBL" id="MBU2693159.1"/>
    </source>
</evidence>
<organism evidence="2 3">
    <name type="scientific">Eiseniibacteriota bacterium</name>
    <dbReference type="NCBI Taxonomy" id="2212470"/>
    <lineage>
        <taxon>Bacteria</taxon>
        <taxon>Candidatus Eiseniibacteriota</taxon>
    </lineage>
</organism>
<dbReference type="EMBL" id="JAHJDP010000116">
    <property type="protein sequence ID" value="MBU2693159.1"/>
    <property type="molecule type" value="Genomic_DNA"/>
</dbReference>
<dbReference type="Pfam" id="PF14332">
    <property type="entry name" value="DUF4388"/>
    <property type="match status" value="1"/>
</dbReference>
<accession>A0A948W808</accession>
<dbReference type="AlphaFoldDB" id="A0A948W808"/>
<dbReference type="InterPro" id="IPR025497">
    <property type="entry name" value="PatA-like_N"/>
</dbReference>
<evidence type="ECO:0000259" key="1">
    <source>
        <dbReference type="Pfam" id="PF14332"/>
    </source>
</evidence>
<protein>
    <submittedName>
        <fullName evidence="2">DUF4388 domain-containing protein</fullName>
    </submittedName>
</protein>
<comment type="caution">
    <text evidence="2">The sequence shown here is derived from an EMBL/GenBank/DDBJ whole genome shotgun (WGS) entry which is preliminary data.</text>
</comment>
<name>A0A948W808_UNCEI</name>
<proteinExistence type="predicted"/>
<dbReference type="Proteomes" id="UP000777784">
    <property type="component" value="Unassembled WGS sequence"/>
</dbReference>
<gene>
    <name evidence="2" type="ORF">KJ970_19765</name>
</gene>
<sequence>MKETRDGTDALAPDLQGRLDTISLFDVCQFLMINRRTGALATKSRGERYKITFLEGQIQEAVGPSLKQGLEALHSVLALRIGEFSFQTCPVPPVDTFQESTDSLLLDAIRLMDERGEGQESGPTELEDRQKRAEELAHLLGRHDAGQSLQERTEPLEEWIKILHQWGARLHVDPRGEVWLESPVSNTHKYNHDLEFREKMLERLLGPRKDRLLEGLAGLVETELGDLWWNRSGKGSALLSLGFVQQSYPPLAELGLSFSDLENPDSDLICIKSSTRLGTSRIVGSLFQDAEAFGTHAGALLSPWATARPESRKGPTLWVPGADTNSLDAMLKQGAAFDDPVLAIEPPLSPSIERLKQLTTSGWRILLGRAESCGSNNYDDLGSTVTHWVFKSLASQPLQYNLVTPSQAA</sequence>
<feature type="domain" description="PatA-like N-terminal" evidence="1">
    <location>
        <begin position="16"/>
        <end position="115"/>
    </location>
</feature>
<dbReference type="PANTHER" id="PTHR36304">
    <property type="entry name" value="DOMAIN GTPASE-ACTIVATING PROTEIN, PUTATIVE-RELATED-RELATED"/>
    <property type="match status" value="1"/>
</dbReference>
<dbReference type="PANTHER" id="PTHR36304:SF4">
    <property type="entry name" value="DUF4388 DOMAIN-CONTAINING PROTEIN"/>
    <property type="match status" value="1"/>
</dbReference>